<keyword evidence="1" id="KW-1133">Transmembrane helix</keyword>
<reference evidence="2" key="1">
    <citation type="submission" date="2022-07" db="EMBL/GenBank/DDBJ databases">
        <title>Genome Sequence of Physisporinus lineatus.</title>
        <authorList>
            <person name="Buettner E."/>
        </authorList>
    </citation>
    <scope>NUCLEOTIDE SEQUENCE</scope>
    <source>
        <strain evidence="2">VT162</strain>
    </source>
</reference>
<evidence type="ECO:0008006" key="4">
    <source>
        <dbReference type="Google" id="ProtNLM"/>
    </source>
</evidence>
<keyword evidence="1" id="KW-0472">Membrane</keyword>
<dbReference type="AlphaFoldDB" id="A0AAD5UT41"/>
<name>A0AAD5UT41_9APHY</name>
<evidence type="ECO:0000256" key="1">
    <source>
        <dbReference type="SAM" id="Phobius"/>
    </source>
</evidence>
<keyword evidence="3" id="KW-1185">Reference proteome</keyword>
<comment type="caution">
    <text evidence="2">The sequence shown here is derived from an EMBL/GenBank/DDBJ whole genome shotgun (WGS) entry which is preliminary data.</text>
</comment>
<proteinExistence type="predicted"/>
<dbReference type="Proteomes" id="UP001212997">
    <property type="component" value="Unassembled WGS sequence"/>
</dbReference>
<keyword evidence="1" id="KW-0812">Transmembrane</keyword>
<gene>
    <name evidence="2" type="ORF">NLI96_g13222</name>
</gene>
<protein>
    <recommendedName>
        <fullName evidence="4">Transmembrane protein</fullName>
    </recommendedName>
</protein>
<sequence length="161" mass="17833">MRSTNPRDVAYIFREYARRIHVKASPADPSFIQIGVACGKIEQWCEHHYPSFVRVVSQQHSYDSSDARSRVALVADEKQRMMWLEKRKAEYNEKVGANGVNGVNGINGAGANGVNGLNGVAKREEGSTFELLLYVGGILGFVSAVVLGSLWALLKYVDSWQ</sequence>
<evidence type="ECO:0000313" key="3">
    <source>
        <dbReference type="Proteomes" id="UP001212997"/>
    </source>
</evidence>
<feature type="transmembrane region" description="Helical" evidence="1">
    <location>
        <begin position="131"/>
        <end position="154"/>
    </location>
</feature>
<evidence type="ECO:0000313" key="2">
    <source>
        <dbReference type="EMBL" id="KAJ3472862.1"/>
    </source>
</evidence>
<accession>A0AAD5UT41</accession>
<dbReference type="EMBL" id="JANAWD010001703">
    <property type="protein sequence ID" value="KAJ3472862.1"/>
    <property type="molecule type" value="Genomic_DNA"/>
</dbReference>
<organism evidence="2 3">
    <name type="scientific">Meripilus lineatus</name>
    <dbReference type="NCBI Taxonomy" id="2056292"/>
    <lineage>
        <taxon>Eukaryota</taxon>
        <taxon>Fungi</taxon>
        <taxon>Dikarya</taxon>
        <taxon>Basidiomycota</taxon>
        <taxon>Agaricomycotina</taxon>
        <taxon>Agaricomycetes</taxon>
        <taxon>Polyporales</taxon>
        <taxon>Meripilaceae</taxon>
        <taxon>Meripilus</taxon>
    </lineage>
</organism>